<dbReference type="GO" id="GO:0034040">
    <property type="term" value="F:ATPase-coupled lipid transmembrane transporter activity"/>
    <property type="evidence" value="ECO:0007669"/>
    <property type="project" value="TreeGrafter"/>
</dbReference>
<dbReference type="Proteomes" id="UP000271193">
    <property type="component" value="Chromosome"/>
</dbReference>
<reference evidence="14" key="1">
    <citation type="submission" date="2018-11" db="EMBL/GenBank/DDBJ databases">
        <title>Proposal to divide the Flavobacteriaceae and reorganize its genera based on Amino Acid Identity values calculated from whole genome sequences.</title>
        <authorList>
            <person name="Nicholson A.C."/>
            <person name="Gulvik C.A."/>
            <person name="Whitney A.M."/>
            <person name="Humrighouse B.W."/>
            <person name="Bell M."/>
            <person name="Holmes B."/>
            <person name="Steigerwalt A.G."/>
            <person name="Villarma A."/>
            <person name="Sheth M."/>
            <person name="Batra D."/>
            <person name="Pryor J."/>
            <person name="Bernardet J.-F."/>
            <person name="Hugo C."/>
            <person name="Kampfer P."/>
            <person name="Newman J."/>
            <person name="McQuiston J.R."/>
        </authorList>
    </citation>
    <scope>NUCLEOTIDE SEQUENCE [LARGE SCALE GENOMIC DNA]</scope>
    <source>
        <strain evidence="14">G0229</strain>
    </source>
</reference>
<dbReference type="PANTHER" id="PTHR24221">
    <property type="entry name" value="ATP-BINDING CASSETTE SUB-FAMILY B"/>
    <property type="match status" value="1"/>
</dbReference>
<proteinExistence type="predicted"/>
<dbReference type="Gene3D" id="3.40.50.300">
    <property type="entry name" value="P-loop containing nucleotide triphosphate hydrolases"/>
    <property type="match status" value="1"/>
</dbReference>
<accession>A0A3G6T8S9</accession>
<evidence type="ECO:0000256" key="8">
    <source>
        <dbReference type="ARBA" id="ARBA00043264"/>
    </source>
</evidence>
<dbReference type="CDD" id="cd18570">
    <property type="entry name" value="ABC_6TM_PCAT1_LagD_like"/>
    <property type="match status" value="1"/>
</dbReference>
<keyword evidence="14" id="KW-1185">Reference proteome</keyword>
<keyword evidence="7 9" id="KW-0472">Membrane</keyword>
<feature type="transmembrane region" description="Helical" evidence="9">
    <location>
        <begin position="172"/>
        <end position="194"/>
    </location>
</feature>
<keyword evidence="2 9" id="KW-0812">Transmembrane</keyword>
<feature type="domain" description="ABC transmembrane type-1" evidence="11">
    <location>
        <begin position="175"/>
        <end position="454"/>
    </location>
</feature>
<dbReference type="GO" id="GO:0015031">
    <property type="term" value="P:protein transport"/>
    <property type="evidence" value="ECO:0007669"/>
    <property type="project" value="UniProtKB-KW"/>
</dbReference>
<evidence type="ECO:0000256" key="2">
    <source>
        <dbReference type="ARBA" id="ARBA00022692"/>
    </source>
</evidence>
<dbReference type="GO" id="GO:0016887">
    <property type="term" value="F:ATP hydrolysis activity"/>
    <property type="evidence" value="ECO:0007669"/>
    <property type="project" value="InterPro"/>
</dbReference>
<dbReference type="PROSITE" id="PS50929">
    <property type="entry name" value="ABC_TM1F"/>
    <property type="match status" value="1"/>
</dbReference>
<dbReference type="SMART" id="SM00382">
    <property type="entry name" value="AAA"/>
    <property type="match status" value="1"/>
</dbReference>
<evidence type="ECO:0000256" key="3">
    <source>
        <dbReference type="ARBA" id="ARBA00022741"/>
    </source>
</evidence>
<protein>
    <submittedName>
        <fullName evidence="13">Peptidase domain-containing ABC transporter</fullName>
    </submittedName>
</protein>
<dbReference type="InterPro" id="IPR003593">
    <property type="entry name" value="AAA+_ATPase"/>
</dbReference>
<dbReference type="InterPro" id="IPR039421">
    <property type="entry name" value="Type_1_exporter"/>
</dbReference>
<feature type="domain" description="Peptidase C39" evidence="12">
    <location>
        <begin position="14"/>
        <end position="140"/>
    </location>
</feature>
<organism evidence="13 14">
    <name type="scientific">Chryseobacterium bernardetii</name>
    <dbReference type="NCBI Taxonomy" id="1241978"/>
    <lineage>
        <taxon>Bacteria</taxon>
        <taxon>Pseudomonadati</taxon>
        <taxon>Bacteroidota</taxon>
        <taxon>Flavobacteriia</taxon>
        <taxon>Flavobacteriales</taxon>
        <taxon>Weeksellaceae</taxon>
        <taxon>Chryseobacterium group</taxon>
        <taxon>Chryseobacterium</taxon>
    </lineage>
</organism>
<dbReference type="SUPFAM" id="SSF90123">
    <property type="entry name" value="ABC transporter transmembrane region"/>
    <property type="match status" value="1"/>
</dbReference>
<dbReference type="GO" id="GO:0005886">
    <property type="term" value="C:plasma membrane"/>
    <property type="evidence" value="ECO:0007669"/>
    <property type="project" value="UniProtKB-SubCell"/>
</dbReference>
<evidence type="ECO:0000313" key="14">
    <source>
        <dbReference type="Proteomes" id="UP000271193"/>
    </source>
</evidence>
<dbReference type="InterPro" id="IPR011527">
    <property type="entry name" value="ABC1_TM_dom"/>
</dbReference>
<dbReference type="GO" id="GO:0006508">
    <property type="term" value="P:proteolysis"/>
    <property type="evidence" value="ECO:0007669"/>
    <property type="project" value="InterPro"/>
</dbReference>
<dbReference type="GO" id="GO:0140359">
    <property type="term" value="F:ABC-type transporter activity"/>
    <property type="evidence" value="ECO:0007669"/>
    <property type="project" value="InterPro"/>
</dbReference>
<evidence type="ECO:0000256" key="7">
    <source>
        <dbReference type="ARBA" id="ARBA00023136"/>
    </source>
</evidence>
<dbReference type="InterPro" id="IPR027417">
    <property type="entry name" value="P-loop_NTPase"/>
</dbReference>
<dbReference type="KEGG" id="cben:EG339_06255"/>
<dbReference type="RefSeq" id="WP_123869349.1">
    <property type="nucleotide sequence ID" value="NZ_CP033932.1"/>
</dbReference>
<keyword evidence="6 9" id="KW-1133">Transmembrane helix</keyword>
<dbReference type="PROSITE" id="PS50893">
    <property type="entry name" value="ABC_TRANSPORTER_2"/>
    <property type="match status" value="1"/>
</dbReference>
<feature type="transmembrane region" description="Helical" evidence="9">
    <location>
        <begin position="311"/>
        <end position="329"/>
    </location>
</feature>
<dbReference type="GO" id="GO:0043213">
    <property type="term" value="P:bacteriocin transport"/>
    <property type="evidence" value="ECO:0007669"/>
    <property type="project" value="UniProtKB-KW"/>
</dbReference>
<evidence type="ECO:0000256" key="9">
    <source>
        <dbReference type="SAM" id="Phobius"/>
    </source>
</evidence>
<dbReference type="PROSITE" id="PS50990">
    <property type="entry name" value="PEPTIDASE_C39"/>
    <property type="match status" value="1"/>
</dbReference>
<feature type="transmembrane region" description="Helical" evidence="9">
    <location>
        <begin position="428"/>
        <end position="452"/>
    </location>
</feature>
<dbReference type="Gene3D" id="3.90.70.10">
    <property type="entry name" value="Cysteine proteinases"/>
    <property type="match status" value="1"/>
</dbReference>
<feature type="transmembrane region" description="Helical" evidence="9">
    <location>
        <begin position="286"/>
        <end position="305"/>
    </location>
</feature>
<dbReference type="Pfam" id="PF03412">
    <property type="entry name" value="Peptidase_C39"/>
    <property type="match status" value="1"/>
</dbReference>
<dbReference type="GeneID" id="99064413"/>
<evidence type="ECO:0000256" key="1">
    <source>
        <dbReference type="ARBA" id="ARBA00004651"/>
    </source>
</evidence>
<keyword evidence="5" id="KW-0653">Protein transport</keyword>
<dbReference type="Gene3D" id="1.20.1560.10">
    <property type="entry name" value="ABC transporter type 1, transmembrane domain"/>
    <property type="match status" value="1"/>
</dbReference>
<dbReference type="PANTHER" id="PTHR24221:SF654">
    <property type="entry name" value="ATP-BINDING CASSETTE SUB-FAMILY B MEMBER 6"/>
    <property type="match status" value="1"/>
</dbReference>
<evidence type="ECO:0000259" key="11">
    <source>
        <dbReference type="PROSITE" id="PS50929"/>
    </source>
</evidence>
<dbReference type="EMBL" id="CP033932">
    <property type="protein sequence ID" value="AZB24237.1"/>
    <property type="molecule type" value="Genomic_DNA"/>
</dbReference>
<feature type="transmembrane region" description="Helical" evidence="9">
    <location>
        <begin position="395"/>
        <end position="416"/>
    </location>
</feature>
<evidence type="ECO:0000259" key="10">
    <source>
        <dbReference type="PROSITE" id="PS50893"/>
    </source>
</evidence>
<dbReference type="GO" id="GO:0008233">
    <property type="term" value="F:peptidase activity"/>
    <property type="evidence" value="ECO:0007669"/>
    <property type="project" value="InterPro"/>
</dbReference>
<feature type="domain" description="ABC transporter" evidence="10">
    <location>
        <begin position="485"/>
        <end position="708"/>
    </location>
</feature>
<dbReference type="Pfam" id="PF00005">
    <property type="entry name" value="ABC_tran"/>
    <property type="match status" value="1"/>
</dbReference>
<evidence type="ECO:0000256" key="5">
    <source>
        <dbReference type="ARBA" id="ARBA00022927"/>
    </source>
</evidence>
<dbReference type="InterPro" id="IPR036640">
    <property type="entry name" value="ABC1_TM_sf"/>
</dbReference>
<dbReference type="InterPro" id="IPR005074">
    <property type="entry name" value="Peptidase_C39"/>
</dbReference>
<dbReference type="Pfam" id="PF00664">
    <property type="entry name" value="ABC_membrane"/>
    <property type="match status" value="1"/>
</dbReference>
<evidence type="ECO:0000313" key="13">
    <source>
        <dbReference type="EMBL" id="AZB24237.1"/>
    </source>
</evidence>
<sequence length="708" mass="80598">MKENKLIQKTFSLQKDLTDCGVGCLQSLVRYYGGNISLEALREKSGTGKTGTTLLGLYQCAEEIGFDAEGCEADIESLIKHAAPIILHVIIDQKLEHYVICYSYNGSGNNQFYIGDPAKGLEYWTKEYLEEVWISKTCLTLIPNEKFEKKKETQKKKKGWIKSLIKDDQESIYTILLLGFAITLLGMSMSVFSQKLIDDILPRKKISLLLLSISFLGFLLFVKVGISALRELYIIKQSKSFNERANKSFYHTLLHLPKTFFDTRKIGDFTARLNDILRIQAVIKQLITSTLVDILGVLVSVGFLFFYSWRLSLICIGISPIVFFIIFRFNKKIIDAQRNVMQAYSINESNYIDSIKGIDVIKGFSKQHLFGKKNDLIFSFFQTKIFELGKLNLTISLYSGIILVIFLLIILGFSSYSVLNNDIRIGELMAILGISSSLLTSITNLALVTIPIQEAKVAFDRMFEYSLLLDKENTEGQEIKEIWSIDLSNIDFRFKGRSRLLNQISFRIRKGSVTCILGKSGSGKTTLTELLQKKFLPENGEIRVNEEISLNNIAINNWRSLISVVPQNIQLFNGNVLENIILSENVNEFQLQKVLSLGFDHFIEALPQGYLTLVGEEGINLSGGQKQLLGWMRALYHEPQFLILDEPTSSLDQESRKFIYQLIQKLKSEKSILIISHYLEDLKDIADDIYVINDTKIYEMSLTDHRNV</sequence>
<dbReference type="GO" id="GO:0005524">
    <property type="term" value="F:ATP binding"/>
    <property type="evidence" value="ECO:0007669"/>
    <property type="project" value="UniProtKB-KW"/>
</dbReference>
<keyword evidence="4" id="KW-0067">ATP-binding</keyword>
<evidence type="ECO:0000256" key="6">
    <source>
        <dbReference type="ARBA" id="ARBA00022989"/>
    </source>
</evidence>
<evidence type="ECO:0000259" key="12">
    <source>
        <dbReference type="PROSITE" id="PS50990"/>
    </source>
</evidence>
<dbReference type="AlphaFoldDB" id="A0A3G6T8S9"/>
<keyword evidence="5" id="KW-0813">Transport</keyword>
<name>A0A3G6T8S9_9FLAO</name>
<dbReference type="SUPFAM" id="SSF52540">
    <property type="entry name" value="P-loop containing nucleoside triphosphate hydrolases"/>
    <property type="match status" value="1"/>
</dbReference>
<gene>
    <name evidence="13" type="ORF">EG339_06255</name>
</gene>
<dbReference type="InterPro" id="IPR003439">
    <property type="entry name" value="ABC_transporter-like_ATP-bd"/>
</dbReference>
<feature type="transmembrane region" description="Helical" evidence="9">
    <location>
        <begin position="206"/>
        <end position="229"/>
    </location>
</feature>
<keyword evidence="3" id="KW-0547">Nucleotide-binding</keyword>
<keyword evidence="8" id="KW-0080">Bacteriocin transport</keyword>
<comment type="subcellular location">
    <subcellularLocation>
        <location evidence="1">Cell membrane</location>
        <topology evidence="1">Multi-pass membrane protein</topology>
    </subcellularLocation>
</comment>
<evidence type="ECO:0000256" key="4">
    <source>
        <dbReference type="ARBA" id="ARBA00022840"/>
    </source>
</evidence>